<sequence>MLTTETFATFIANYARRLADLQETLNTLDNNIGDGDHGTNMARGFKAAAEQLAAKPATDVGGACNTVGMALLGSVGGASGPLYATVFMRFATAWKGMTSVDATNFAAGIAAALEGLQTRGKADVGDKTMIDVWHPVNQTLQNVRETTTLQAIVETADTAALATKQRIAKKGRAAYLGERSAGHCDPGSISSAVLFEELVDATIGGVERKPWPKLAL</sequence>
<evidence type="ECO:0000256" key="1">
    <source>
        <dbReference type="ARBA" id="ARBA00022679"/>
    </source>
</evidence>
<comment type="caution">
    <text evidence="4">The sequence shown here is derived from an EMBL/GenBank/DDBJ whole genome shotgun (WGS) entry which is preliminary data.</text>
</comment>
<keyword evidence="2 4" id="KW-0418">Kinase</keyword>
<organism evidence="4 5">
    <name type="scientific">Alicyclobacillus fodiniaquatilis</name>
    <dbReference type="NCBI Taxonomy" id="1661150"/>
    <lineage>
        <taxon>Bacteria</taxon>
        <taxon>Bacillati</taxon>
        <taxon>Bacillota</taxon>
        <taxon>Bacilli</taxon>
        <taxon>Bacillales</taxon>
        <taxon>Alicyclobacillaceae</taxon>
        <taxon>Alicyclobacillus</taxon>
    </lineage>
</organism>
<dbReference type="InterPro" id="IPR050861">
    <property type="entry name" value="Dihydroxyacetone_Kinase"/>
</dbReference>
<dbReference type="RefSeq" id="WP_377946156.1">
    <property type="nucleotide sequence ID" value="NZ_JBHUCX010000101.1"/>
</dbReference>
<protein>
    <submittedName>
        <fullName evidence="4">Dihydroxyacetone kinase subunit DhaL</fullName>
        <ecNumber evidence="4">2.7.1.121</ecNumber>
    </submittedName>
</protein>
<evidence type="ECO:0000256" key="2">
    <source>
        <dbReference type="ARBA" id="ARBA00022777"/>
    </source>
</evidence>
<dbReference type="PROSITE" id="PS51480">
    <property type="entry name" value="DHAL"/>
    <property type="match status" value="1"/>
</dbReference>
<feature type="domain" description="DhaL" evidence="3">
    <location>
        <begin position="5"/>
        <end position="200"/>
    </location>
</feature>
<dbReference type="Pfam" id="PF02734">
    <property type="entry name" value="Dak2"/>
    <property type="match status" value="1"/>
</dbReference>
<dbReference type="EMBL" id="JBHUCX010000101">
    <property type="protein sequence ID" value="MFD1678146.1"/>
    <property type="molecule type" value="Genomic_DNA"/>
</dbReference>
<keyword evidence="1 4" id="KW-0808">Transferase</keyword>
<dbReference type="GO" id="GO:0047324">
    <property type="term" value="F:phosphoenolpyruvate-glycerone phosphotransferase activity"/>
    <property type="evidence" value="ECO:0007669"/>
    <property type="project" value="UniProtKB-EC"/>
</dbReference>
<dbReference type="Gene3D" id="1.25.40.340">
    <property type="match status" value="1"/>
</dbReference>
<gene>
    <name evidence="4" type="primary">dhaL</name>
    <name evidence="4" type="ORF">ACFSB2_26105</name>
</gene>
<evidence type="ECO:0000259" key="3">
    <source>
        <dbReference type="PROSITE" id="PS51480"/>
    </source>
</evidence>
<dbReference type="PANTHER" id="PTHR28629">
    <property type="entry name" value="TRIOKINASE/FMN CYCLASE"/>
    <property type="match status" value="1"/>
</dbReference>
<dbReference type="PANTHER" id="PTHR28629:SF4">
    <property type="entry name" value="TRIOKINASE_FMN CYCLASE"/>
    <property type="match status" value="1"/>
</dbReference>
<name>A0ABW4JNW7_9BACL</name>
<keyword evidence="5" id="KW-1185">Reference proteome</keyword>
<accession>A0ABW4JNW7</accession>
<dbReference type="SUPFAM" id="SSF101473">
    <property type="entry name" value="DhaL-like"/>
    <property type="match status" value="1"/>
</dbReference>
<dbReference type="NCBIfam" id="TIGR02365">
    <property type="entry name" value="dha_L_ycgS"/>
    <property type="match status" value="1"/>
</dbReference>
<reference evidence="5" key="1">
    <citation type="journal article" date="2019" name="Int. J. Syst. Evol. Microbiol.">
        <title>The Global Catalogue of Microorganisms (GCM) 10K type strain sequencing project: providing services to taxonomists for standard genome sequencing and annotation.</title>
        <authorList>
            <consortium name="The Broad Institute Genomics Platform"/>
            <consortium name="The Broad Institute Genome Sequencing Center for Infectious Disease"/>
            <person name="Wu L."/>
            <person name="Ma J."/>
        </authorList>
    </citation>
    <scope>NUCLEOTIDE SEQUENCE [LARGE SCALE GENOMIC DNA]</scope>
    <source>
        <strain evidence="5">CGMCC 1.12286</strain>
    </source>
</reference>
<dbReference type="Proteomes" id="UP001597079">
    <property type="component" value="Unassembled WGS sequence"/>
</dbReference>
<dbReference type="InterPro" id="IPR012737">
    <property type="entry name" value="DhaK_L_YcgS"/>
</dbReference>
<dbReference type="InterPro" id="IPR004007">
    <property type="entry name" value="DhaL_dom"/>
</dbReference>
<proteinExistence type="predicted"/>
<evidence type="ECO:0000313" key="4">
    <source>
        <dbReference type="EMBL" id="MFD1678146.1"/>
    </source>
</evidence>
<evidence type="ECO:0000313" key="5">
    <source>
        <dbReference type="Proteomes" id="UP001597079"/>
    </source>
</evidence>
<dbReference type="EC" id="2.7.1.121" evidence="4"/>
<dbReference type="SMART" id="SM01120">
    <property type="entry name" value="Dak2"/>
    <property type="match status" value="1"/>
</dbReference>
<dbReference type="InterPro" id="IPR036117">
    <property type="entry name" value="DhaL_dom_sf"/>
</dbReference>